<dbReference type="Pfam" id="PF03735">
    <property type="entry name" value="ENT"/>
    <property type="match status" value="1"/>
</dbReference>
<feature type="region of interest" description="Disordered" evidence="3">
    <location>
        <begin position="530"/>
        <end position="568"/>
    </location>
</feature>
<dbReference type="InterPro" id="IPR036142">
    <property type="entry name" value="ENT_dom-like_sf"/>
</dbReference>
<comment type="subcellular location">
    <subcellularLocation>
        <location evidence="1">Nucleus</location>
    </subcellularLocation>
</comment>
<feature type="region of interest" description="Disordered" evidence="3">
    <location>
        <begin position="119"/>
        <end position="174"/>
    </location>
</feature>
<name>A0A9W9YHV4_9CNID</name>
<feature type="compositionally biased region" description="Polar residues" evidence="3">
    <location>
        <begin position="699"/>
        <end position="729"/>
    </location>
</feature>
<dbReference type="PROSITE" id="PS51138">
    <property type="entry name" value="ENT"/>
    <property type="match status" value="1"/>
</dbReference>
<sequence>MDVSRDESKRILRRLELEAYSSIISAFRAQGELSRTKKKILQDLGTQLSISTERHRAEVRRAYSDDRLGIVAESIYGAGSCAEWAAEGRRLVPLMPRLVPQTVFSASATAAANSAAATNAKLPVSSANSSSSISPSKAAAVKQQPQTGGTQGNDVDGYDDDGKPKRKRRLSVSSLNKPVTKVTIPTPILVSKALSKQTTSVSTMTKSGKVLGPAGTIKAIPRAMPLPASASQVKLLTKTVAVSQAVCQAKTVLSYKTMTSVTSSSAKVQSVMTQSTPKTQTKVVSGTPPKAMVTSKAPLPTAVRNVLSAASVNPIGVALKTGLTAAQLVARHKVKPAAARFKPLPGTVKFKSVTPATMGTCSTVTMVTPSPSTQASSTLPVSSTQPVVRVIHVPGTGGVGVSKPVVVMTTGLSKTTVASMMPGISSPASLTKSTSQVTQNTAVSKAPVTTTTTLTSQTLSKIKVSNPVTQPASSAPKTVVMTTLVGGTKRVVLSVPAPLQPAPTISIPTTSSQGLVIAKTQGIALTSPTVCQSQPTSKKDTKPSPALATVCPKPSATQITPSLPAPTVTTQVRSRPLPAILPAPPKPSSVAPTAVSNTASIRKLPTILPAPAKSVTAVIPTVLVPMATGVVSHTAPQLQSSVPLAVNTAVSSLASSSLTADVVGQQLAAVVLTSPDVALVSANQDKLVSESHGSDVSDNHSLTENQSSSSKMPVLNEQSSAAECDNNTSSEDDSLLMCSETIDSAGCGITEPTPSAMDFFKSMAESTPIKDPAEHVTDEMPQTVLGTGEVVLDPVSLQDIEVSVSDLDALKDSTSETEASEKHVAKQSIENVTVQRLDVTSGISDLVGDHLSDHIYSESLPMDEEDKHYKADVESDLPSSLPGVHEDDQNVVIAGGEDGLPVENALQIIESFVESMEGPSVGNI</sequence>
<dbReference type="EMBL" id="MU827369">
    <property type="protein sequence ID" value="KAJ7351014.1"/>
    <property type="molecule type" value="Genomic_DNA"/>
</dbReference>
<organism evidence="5 6">
    <name type="scientific">Desmophyllum pertusum</name>
    <dbReference type="NCBI Taxonomy" id="174260"/>
    <lineage>
        <taxon>Eukaryota</taxon>
        <taxon>Metazoa</taxon>
        <taxon>Cnidaria</taxon>
        <taxon>Anthozoa</taxon>
        <taxon>Hexacorallia</taxon>
        <taxon>Scleractinia</taxon>
        <taxon>Caryophylliina</taxon>
        <taxon>Caryophylliidae</taxon>
        <taxon>Desmophyllum</taxon>
    </lineage>
</organism>
<keyword evidence="2" id="KW-0539">Nucleus</keyword>
<feature type="compositionally biased region" description="Basic and acidic residues" evidence="3">
    <location>
        <begin position="689"/>
        <end position="698"/>
    </location>
</feature>
<dbReference type="SMART" id="SM01191">
    <property type="entry name" value="ENT"/>
    <property type="match status" value="1"/>
</dbReference>
<evidence type="ECO:0000256" key="1">
    <source>
        <dbReference type="ARBA" id="ARBA00004123"/>
    </source>
</evidence>
<feature type="region of interest" description="Disordered" evidence="3">
    <location>
        <begin position="689"/>
        <end position="730"/>
    </location>
</feature>
<evidence type="ECO:0000313" key="6">
    <source>
        <dbReference type="Proteomes" id="UP001163046"/>
    </source>
</evidence>
<feature type="compositionally biased region" description="Low complexity" evidence="3">
    <location>
        <begin position="119"/>
        <end position="140"/>
    </location>
</feature>
<dbReference type="Proteomes" id="UP001163046">
    <property type="component" value="Unassembled WGS sequence"/>
</dbReference>
<reference evidence="5" key="1">
    <citation type="submission" date="2023-01" db="EMBL/GenBank/DDBJ databases">
        <title>Genome assembly of the deep-sea coral Lophelia pertusa.</title>
        <authorList>
            <person name="Herrera S."/>
            <person name="Cordes E."/>
        </authorList>
    </citation>
    <scope>NUCLEOTIDE SEQUENCE</scope>
    <source>
        <strain evidence="5">USNM1676648</strain>
        <tissue evidence="5">Polyp</tissue>
    </source>
</reference>
<evidence type="ECO:0000313" key="5">
    <source>
        <dbReference type="EMBL" id="KAJ7351014.1"/>
    </source>
</evidence>
<dbReference type="PANTHER" id="PTHR16500">
    <property type="entry name" value="BRCA2-INTERACTING TRANSCRIPTIONAL REPRESSOR EMSY"/>
    <property type="match status" value="1"/>
</dbReference>
<dbReference type="GO" id="GO:0005654">
    <property type="term" value="C:nucleoplasm"/>
    <property type="evidence" value="ECO:0007669"/>
    <property type="project" value="TreeGrafter"/>
</dbReference>
<keyword evidence="6" id="KW-1185">Reference proteome</keyword>
<evidence type="ECO:0000259" key="4">
    <source>
        <dbReference type="PROSITE" id="PS51138"/>
    </source>
</evidence>
<accession>A0A9W9YHV4</accession>
<feature type="compositionally biased region" description="Polar residues" evidence="3">
    <location>
        <begin position="555"/>
        <end position="568"/>
    </location>
</feature>
<evidence type="ECO:0000256" key="2">
    <source>
        <dbReference type="ARBA" id="ARBA00023242"/>
    </source>
</evidence>
<feature type="domain" description="ENT" evidence="4">
    <location>
        <begin position="8"/>
        <end position="92"/>
    </location>
</feature>
<dbReference type="InterPro" id="IPR005491">
    <property type="entry name" value="ENT_dom"/>
</dbReference>
<comment type="caution">
    <text evidence="5">The sequence shown here is derived from an EMBL/GenBank/DDBJ whole genome shotgun (WGS) entry which is preliminary data.</text>
</comment>
<proteinExistence type="predicted"/>
<dbReference type="SUPFAM" id="SSF158639">
    <property type="entry name" value="ENT-like"/>
    <property type="match status" value="1"/>
</dbReference>
<dbReference type="OrthoDB" id="784962at2759"/>
<dbReference type="PANTHER" id="PTHR16500:SF3">
    <property type="entry name" value="BRCA2-INTERACTING TRANSCRIPTIONAL REPRESSOR EMSY"/>
    <property type="match status" value="1"/>
</dbReference>
<protein>
    <recommendedName>
        <fullName evidence="4">ENT domain-containing protein</fullName>
    </recommendedName>
</protein>
<gene>
    <name evidence="5" type="ORF">OS493_037194</name>
</gene>
<dbReference type="AlphaFoldDB" id="A0A9W9YHV4"/>
<dbReference type="GO" id="GO:0006355">
    <property type="term" value="P:regulation of DNA-templated transcription"/>
    <property type="evidence" value="ECO:0007669"/>
    <property type="project" value="InterPro"/>
</dbReference>
<dbReference type="InterPro" id="IPR033482">
    <property type="entry name" value="EMSY"/>
</dbReference>
<evidence type="ECO:0000256" key="3">
    <source>
        <dbReference type="SAM" id="MobiDB-lite"/>
    </source>
</evidence>
<dbReference type="Gene3D" id="1.10.1240.40">
    <property type="entry name" value="ENT domain"/>
    <property type="match status" value="1"/>
</dbReference>